<evidence type="ECO:0000313" key="3">
    <source>
        <dbReference type="EMBL" id="RKP38454.1"/>
    </source>
</evidence>
<name>A0A4P9ZXP7_9FUNG</name>
<protein>
    <submittedName>
        <fullName evidence="3">Uncharacterized protein</fullName>
    </submittedName>
</protein>
<proteinExistence type="predicted"/>
<keyword evidence="4" id="KW-1185">Reference proteome</keyword>
<gene>
    <name evidence="3" type="ORF">BJ085DRAFT_30148</name>
</gene>
<evidence type="ECO:0000313" key="4">
    <source>
        <dbReference type="Proteomes" id="UP000268162"/>
    </source>
</evidence>
<accession>A0A4P9ZXP7</accession>
<dbReference type="Proteomes" id="UP000268162">
    <property type="component" value="Unassembled WGS sequence"/>
</dbReference>
<feature type="compositionally biased region" description="Acidic residues" evidence="1">
    <location>
        <begin position="199"/>
        <end position="227"/>
    </location>
</feature>
<feature type="region of interest" description="Disordered" evidence="1">
    <location>
        <begin position="140"/>
        <end position="227"/>
    </location>
</feature>
<evidence type="ECO:0000256" key="2">
    <source>
        <dbReference type="SAM" id="SignalP"/>
    </source>
</evidence>
<feature type="signal peptide" evidence="2">
    <location>
        <begin position="1"/>
        <end position="19"/>
    </location>
</feature>
<feature type="compositionally biased region" description="Acidic residues" evidence="1">
    <location>
        <begin position="150"/>
        <end position="168"/>
    </location>
</feature>
<feature type="compositionally biased region" description="Basic and acidic residues" evidence="1">
    <location>
        <begin position="140"/>
        <end position="149"/>
    </location>
</feature>
<evidence type="ECO:0000256" key="1">
    <source>
        <dbReference type="SAM" id="MobiDB-lite"/>
    </source>
</evidence>
<feature type="chain" id="PRO_5020192401" evidence="2">
    <location>
        <begin position="20"/>
        <end position="227"/>
    </location>
</feature>
<feature type="compositionally biased region" description="Basic and acidic residues" evidence="1">
    <location>
        <begin position="175"/>
        <end position="198"/>
    </location>
</feature>
<dbReference type="AlphaFoldDB" id="A0A4P9ZXP7"/>
<reference evidence="4" key="1">
    <citation type="journal article" date="2018" name="Nat. Microbiol.">
        <title>Leveraging single-cell genomics to expand the fungal tree of life.</title>
        <authorList>
            <person name="Ahrendt S.R."/>
            <person name="Quandt C.A."/>
            <person name="Ciobanu D."/>
            <person name="Clum A."/>
            <person name="Salamov A."/>
            <person name="Andreopoulos B."/>
            <person name="Cheng J.F."/>
            <person name="Woyke T."/>
            <person name="Pelin A."/>
            <person name="Henrissat B."/>
            <person name="Reynolds N.K."/>
            <person name="Benny G.L."/>
            <person name="Smith M.E."/>
            <person name="James T.Y."/>
            <person name="Grigoriev I.V."/>
        </authorList>
    </citation>
    <scope>NUCLEOTIDE SEQUENCE [LARGE SCALE GENOMIC DNA]</scope>
    <source>
        <strain evidence="4">RSA 468</strain>
    </source>
</reference>
<sequence>MKVSIAALLLVLHIALVHSAPVAHSQSTVTAIDATNPKASLTGDLSTPTEHQHQHIKRDGLTTGFQRFDHRGEVEDNEDGGEELPSWDDEWVNQEENEATPDQALYRHYYDYEGEDQEDYEWDNREENSGIGQALYRRDHSHGHDHDYEGEGQEEEDEWDSQEEDEWDGQALYRRSYDHGRNRGGEDIEQQAYRRDHDQEEDYSDNDYSGDDDGEWSEWDSEDEGKN</sequence>
<dbReference type="EMBL" id="ML002366">
    <property type="protein sequence ID" value="RKP38454.1"/>
    <property type="molecule type" value="Genomic_DNA"/>
</dbReference>
<organism evidence="3 4">
    <name type="scientific">Dimargaris cristalligena</name>
    <dbReference type="NCBI Taxonomy" id="215637"/>
    <lineage>
        <taxon>Eukaryota</taxon>
        <taxon>Fungi</taxon>
        <taxon>Fungi incertae sedis</taxon>
        <taxon>Zoopagomycota</taxon>
        <taxon>Kickxellomycotina</taxon>
        <taxon>Dimargaritomycetes</taxon>
        <taxon>Dimargaritales</taxon>
        <taxon>Dimargaritaceae</taxon>
        <taxon>Dimargaris</taxon>
    </lineage>
</organism>
<keyword evidence="2" id="KW-0732">Signal</keyword>